<accession>A0A2N9IZA4</accession>
<proteinExistence type="predicted"/>
<gene>
    <name evidence="2" type="ORF">FSB_LOCUS57365</name>
</gene>
<protein>
    <submittedName>
        <fullName evidence="2">Uncharacterized protein</fullName>
    </submittedName>
</protein>
<dbReference type="EMBL" id="OIVN01006271">
    <property type="protein sequence ID" value="SPD29483.1"/>
    <property type="molecule type" value="Genomic_DNA"/>
</dbReference>
<dbReference type="AlphaFoldDB" id="A0A2N9IZA4"/>
<organism evidence="2">
    <name type="scientific">Fagus sylvatica</name>
    <name type="common">Beechnut</name>
    <dbReference type="NCBI Taxonomy" id="28930"/>
    <lineage>
        <taxon>Eukaryota</taxon>
        <taxon>Viridiplantae</taxon>
        <taxon>Streptophyta</taxon>
        <taxon>Embryophyta</taxon>
        <taxon>Tracheophyta</taxon>
        <taxon>Spermatophyta</taxon>
        <taxon>Magnoliopsida</taxon>
        <taxon>eudicotyledons</taxon>
        <taxon>Gunneridae</taxon>
        <taxon>Pentapetalae</taxon>
        <taxon>rosids</taxon>
        <taxon>fabids</taxon>
        <taxon>Fagales</taxon>
        <taxon>Fagaceae</taxon>
        <taxon>Fagus</taxon>
    </lineage>
</organism>
<evidence type="ECO:0000256" key="1">
    <source>
        <dbReference type="SAM" id="MobiDB-lite"/>
    </source>
</evidence>
<feature type="compositionally biased region" description="Basic residues" evidence="1">
    <location>
        <begin position="13"/>
        <end position="22"/>
    </location>
</feature>
<reference evidence="2" key="1">
    <citation type="submission" date="2018-02" db="EMBL/GenBank/DDBJ databases">
        <authorList>
            <person name="Cohen D.B."/>
            <person name="Kent A.D."/>
        </authorList>
    </citation>
    <scope>NUCLEOTIDE SEQUENCE</scope>
</reference>
<feature type="region of interest" description="Disordered" evidence="1">
    <location>
        <begin position="1"/>
        <end position="36"/>
    </location>
</feature>
<name>A0A2N9IZA4_FAGSY</name>
<evidence type="ECO:0000313" key="2">
    <source>
        <dbReference type="EMBL" id="SPD29483.1"/>
    </source>
</evidence>
<sequence length="69" mass="7622">MGCSHAAGGRNCTARRQRHRLSHTAEPGVQGCTARSDARHVGTQAAATERRNQWYLSLCLSHAILIFEF</sequence>